<protein>
    <submittedName>
        <fullName evidence="1">Uncharacterized protein</fullName>
    </submittedName>
</protein>
<dbReference type="EMBL" id="SHOA02000013">
    <property type="protein sequence ID" value="TDH67955.1"/>
    <property type="molecule type" value="Genomic_DNA"/>
</dbReference>
<keyword evidence="2" id="KW-1185">Reference proteome</keyword>
<dbReference type="RefSeq" id="XP_067817454.1">
    <property type="nucleotide sequence ID" value="XM_067967692.1"/>
</dbReference>
<proteinExistence type="predicted"/>
<evidence type="ECO:0000313" key="1">
    <source>
        <dbReference type="EMBL" id="TDH67955.1"/>
    </source>
</evidence>
<gene>
    <name evidence="1" type="ORF">CCR75_009653</name>
</gene>
<dbReference type="AlphaFoldDB" id="A0A976FJH4"/>
<accession>A0A976FJH4</accession>
<dbReference type="Proteomes" id="UP000294530">
    <property type="component" value="Unassembled WGS sequence"/>
</dbReference>
<dbReference type="KEGG" id="blac:94353363"/>
<reference evidence="1 2" key="1">
    <citation type="journal article" date="2021" name="Genome Biol.">
        <title>AFLAP: assembly-free linkage analysis pipeline using k-mers from genome sequencing data.</title>
        <authorList>
            <person name="Fletcher K."/>
            <person name="Zhang L."/>
            <person name="Gil J."/>
            <person name="Han R."/>
            <person name="Cavanaugh K."/>
            <person name="Michelmore R."/>
        </authorList>
    </citation>
    <scope>NUCLEOTIDE SEQUENCE [LARGE SCALE GENOMIC DNA]</scope>
    <source>
        <strain evidence="1 2">SF5</strain>
    </source>
</reference>
<dbReference type="GeneID" id="94353363"/>
<comment type="caution">
    <text evidence="1">The sequence shown here is derived from an EMBL/GenBank/DDBJ whole genome shotgun (WGS) entry which is preliminary data.</text>
</comment>
<sequence>MTRVQSMRQAVSFQQRQRHVERIVAVSRCELMTRHERQDVDVYSSIALDVKLLTDAGVSYLHVSTSVGPDYCQFAQKVTVPRFKNEKG</sequence>
<name>A0A976FJH4_BRELC</name>
<evidence type="ECO:0000313" key="2">
    <source>
        <dbReference type="Proteomes" id="UP000294530"/>
    </source>
</evidence>
<organism evidence="1 2">
    <name type="scientific">Bremia lactucae</name>
    <name type="common">Lettuce downy mildew</name>
    <dbReference type="NCBI Taxonomy" id="4779"/>
    <lineage>
        <taxon>Eukaryota</taxon>
        <taxon>Sar</taxon>
        <taxon>Stramenopiles</taxon>
        <taxon>Oomycota</taxon>
        <taxon>Peronosporomycetes</taxon>
        <taxon>Peronosporales</taxon>
        <taxon>Peronosporaceae</taxon>
        <taxon>Bremia</taxon>
    </lineage>
</organism>